<name>A0A5B6VBL1_9ROSI</name>
<dbReference type="Proteomes" id="UP000325315">
    <property type="component" value="Unassembled WGS sequence"/>
</dbReference>
<evidence type="ECO:0000313" key="2">
    <source>
        <dbReference type="EMBL" id="KAA3466527.1"/>
    </source>
</evidence>
<dbReference type="InterPro" id="IPR002156">
    <property type="entry name" value="RNaseH_domain"/>
</dbReference>
<dbReference type="Gene3D" id="3.60.10.10">
    <property type="entry name" value="Endonuclease/exonuclease/phosphatase"/>
    <property type="match status" value="1"/>
</dbReference>
<keyword evidence="2" id="KW-0808">Transferase</keyword>
<sequence length="737" mass="82873">MFLNSKHHSLSSDEEYHGKSMASGERCSNSRSWGKAFSVPILSCYGYGSCLKRIPVDVQQTSSAPSQDSKGGGSFESFFNLYASMGHSDSYCKAKMLLGMEVVDMGWDLSLKAQSKRAMAINSIWLREDRDDGNNASGRNRQLAEKRTWGVSTKSEIGVSIDPVLGINLEGSHPNSSQQGRNLIAKQTLTAMEHELEERVLIRVDPDGSKGGLCLAWRGEISISVQSFSKSHIDALVNAQNNEQRWRFTGFYGSPYAQEREESWNLLKSLRGNVDQSWFVCGDFNEIMYGFEKKGGLPREERRMEAFRNALENCQLIDVGDLVQKLEYLKMGLRRWATRIGMSKNRKKKVLTSKLFTLMEAERTDDNLAEMIDTKVQLNFEIDKYERYWEQRDRDLFKAGQKGHYEHLLTGVEQCIFEEDNRGLTKPFIKEEIWDALKSMGATKAPEGLSSLMRLAQREENFRGLKAGTFRQLRDYCKMGYAGALVKETESLFGMTVGSQVSDEENILASLQILIFHGSSTNPLLIYGTGLPGFLTGETVSNVDLSAALYGLHGTPGISMYMKGKTITGRDLSKKVQSYVAEIDRSKEEEHTCVDNKWQRQNTRETEATIFFDIAYDSKNAISASGLVVKGKIDEWLASKSVIHSAIASPFMAEAHAGLQAIKLGINLGFRSISILGDSKTVIKKCNSTDRNNVEERRMGYEIRTEGRKPVETWRGRVSRFQNLLGNAIELNGWYGK</sequence>
<feature type="domain" description="RNase H type-1" evidence="1">
    <location>
        <begin position="612"/>
        <end position="704"/>
    </location>
</feature>
<dbReference type="Pfam" id="PF13456">
    <property type="entry name" value="RVT_3"/>
    <property type="match status" value="1"/>
</dbReference>
<proteinExistence type="predicted"/>
<keyword evidence="2" id="KW-0548">Nucleotidyltransferase</keyword>
<accession>A0A5B6VBL1</accession>
<dbReference type="OrthoDB" id="1750221at2759"/>
<dbReference type="AlphaFoldDB" id="A0A5B6VBL1"/>
<comment type="caution">
    <text evidence="2">The sequence shown here is derived from an EMBL/GenBank/DDBJ whole genome shotgun (WGS) entry which is preliminary data.</text>
</comment>
<dbReference type="EMBL" id="SMMG02000007">
    <property type="protein sequence ID" value="KAA3466527.1"/>
    <property type="molecule type" value="Genomic_DNA"/>
</dbReference>
<keyword evidence="2" id="KW-0695">RNA-directed DNA polymerase</keyword>
<evidence type="ECO:0000313" key="3">
    <source>
        <dbReference type="Proteomes" id="UP000325315"/>
    </source>
</evidence>
<dbReference type="CDD" id="cd06222">
    <property type="entry name" value="RNase_H_like"/>
    <property type="match status" value="1"/>
</dbReference>
<dbReference type="InterPro" id="IPR044730">
    <property type="entry name" value="RNase_H-like_dom_plant"/>
</dbReference>
<dbReference type="GO" id="GO:0003676">
    <property type="term" value="F:nucleic acid binding"/>
    <property type="evidence" value="ECO:0007669"/>
    <property type="project" value="InterPro"/>
</dbReference>
<dbReference type="GO" id="GO:0003964">
    <property type="term" value="F:RNA-directed DNA polymerase activity"/>
    <property type="evidence" value="ECO:0007669"/>
    <property type="project" value="UniProtKB-KW"/>
</dbReference>
<dbReference type="PANTHER" id="PTHR35218:SF9">
    <property type="entry name" value="ENDONUCLEASE_EXONUCLEASE_PHOSPHATASE DOMAIN-CONTAINING PROTEIN"/>
    <property type="match status" value="1"/>
</dbReference>
<dbReference type="PANTHER" id="PTHR35218">
    <property type="entry name" value="RNASE H DOMAIN-CONTAINING PROTEIN"/>
    <property type="match status" value="1"/>
</dbReference>
<dbReference type="SUPFAM" id="SSF56219">
    <property type="entry name" value="DNase I-like"/>
    <property type="match status" value="1"/>
</dbReference>
<organism evidence="2 3">
    <name type="scientific">Gossypium australe</name>
    <dbReference type="NCBI Taxonomy" id="47621"/>
    <lineage>
        <taxon>Eukaryota</taxon>
        <taxon>Viridiplantae</taxon>
        <taxon>Streptophyta</taxon>
        <taxon>Embryophyta</taxon>
        <taxon>Tracheophyta</taxon>
        <taxon>Spermatophyta</taxon>
        <taxon>Magnoliopsida</taxon>
        <taxon>eudicotyledons</taxon>
        <taxon>Gunneridae</taxon>
        <taxon>Pentapetalae</taxon>
        <taxon>rosids</taxon>
        <taxon>malvids</taxon>
        <taxon>Malvales</taxon>
        <taxon>Malvaceae</taxon>
        <taxon>Malvoideae</taxon>
        <taxon>Gossypium</taxon>
    </lineage>
</organism>
<reference evidence="3" key="1">
    <citation type="journal article" date="2019" name="Plant Biotechnol. J.">
        <title>Genome sequencing of the Australian wild diploid species Gossypium australe highlights disease resistance and delayed gland morphogenesis.</title>
        <authorList>
            <person name="Cai Y."/>
            <person name="Cai X."/>
            <person name="Wang Q."/>
            <person name="Wang P."/>
            <person name="Zhang Y."/>
            <person name="Cai C."/>
            <person name="Xu Y."/>
            <person name="Wang K."/>
            <person name="Zhou Z."/>
            <person name="Wang C."/>
            <person name="Geng S."/>
            <person name="Li B."/>
            <person name="Dong Q."/>
            <person name="Hou Y."/>
            <person name="Wang H."/>
            <person name="Ai P."/>
            <person name="Liu Z."/>
            <person name="Yi F."/>
            <person name="Sun M."/>
            <person name="An G."/>
            <person name="Cheng J."/>
            <person name="Zhang Y."/>
            <person name="Shi Q."/>
            <person name="Xie Y."/>
            <person name="Shi X."/>
            <person name="Chang Y."/>
            <person name="Huang F."/>
            <person name="Chen Y."/>
            <person name="Hong S."/>
            <person name="Mi L."/>
            <person name="Sun Q."/>
            <person name="Zhang L."/>
            <person name="Zhou B."/>
            <person name="Peng R."/>
            <person name="Zhang X."/>
            <person name="Liu F."/>
        </authorList>
    </citation>
    <scope>NUCLEOTIDE SEQUENCE [LARGE SCALE GENOMIC DNA]</scope>
    <source>
        <strain evidence="3">cv. PA1801</strain>
    </source>
</reference>
<evidence type="ECO:0000259" key="1">
    <source>
        <dbReference type="Pfam" id="PF13456"/>
    </source>
</evidence>
<keyword evidence="3" id="KW-1185">Reference proteome</keyword>
<dbReference type="InterPro" id="IPR036691">
    <property type="entry name" value="Endo/exonu/phosph_ase_sf"/>
</dbReference>
<gene>
    <name evidence="2" type="ORF">EPI10_001614</name>
</gene>
<protein>
    <submittedName>
        <fullName evidence="2">Reverse transcriptase</fullName>
    </submittedName>
</protein>
<dbReference type="GO" id="GO:0004523">
    <property type="term" value="F:RNA-DNA hybrid ribonuclease activity"/>
    <property type="evidence" value="ECO:0007669"/>
    <property type="project" value="InterPro"/>
</dbReference>